<dbReference type="Pfam" id="PF01957">
    <property type="entry name" value="NfeD"/>
    <property type="match status" value="1"/>
</dbReference>
<dbReference type="AlphaFoldDB" id="A0A0M8JQ18"/>
<dbReference type="InterPro" id="IPR052165">
    <property type="entry name" value="Membrane_assoc_protease"/>
</dbReference>
<comment type="subcellular location">
    <subcellularLocation>
        <location evidence="1">Membrane</location>
        <topology evidence="1">Multi-pass membrane protein</topology>
    </subcellularLocation>
</comment>
<dbReference type="InterPro" id="IPR002810">
    <property type="entry name" value="NfeD-like_C"/>
</dbReference>
<dbReference type="RefSeq" id="WP_160318407.1">
    <property type="nucleotide sequence ID" value="NZ_BBXZ01000180.1"/>
</dbReference>
<sequence>MNLLLDPNVAYLLLVAGSVLVLLALLSPGTGILEAAALVILVLAGYSLASLPINIWALLLLVGALYPFWLAVRRKKQVPYLLLAIAALVVGSVFMFRGADGSLSAVHPALAGVVSVLVVLLLWLVARRGLEAVGIQPAHSLDPLIGMEGEVRASFKGDGAVYVRGEEWTARCPVMVKSGTRVRVVGREGLVLLVTPVEADPN</sequence>
<keyword evidence="2 5" id="KW-0812">Transmembrane</keyword>
<organism evidence="8">
    <name type="scientific">Levilinea saccharolytica</name>
    <dbReference type="NCBI Taxonomy" id="229921"/>
    <lineage>
        <taxon>Bacteria</taxon>
        <taxon>Bacillati</taxon>
        <taxon>Chloroflexota</taxon>
        <taxon>Anaerolineae</taxon>
        <taxon>Anaerolineales</taxon>
        <taxon>Anaerolineaceae</taxon>
        <taxon>Levilinea</taxon>
    </lineage>
</organism>
<reference evidence="8" key="1">
    <citation type="journal article" date="2015" name="Genome Announc.">
        <title>Draft Genome Sequences of Anaerolinea thermolimosa IMO-1, Bellilinea caldifistulae GOMI-1, Leptolinea tardivitalis YMTK-2, Levilinea saccharolytica KIBI-1, Longilinea arvoryzae KOME-1, Previously Described as Members of the Class Anaerolineae (Chloroflexi).</title>
        <authorList>
            <person name="Matsuura N."/>
            <person name="Tourlousse M.D."/>
            <person name="Ohashi A."/>
            <person name="Hugenholtz P."/>
            <person name="Sekiguchi Y."/>
        </authorList>
    </citation>
    <scope>NUCLEOTIDE SEQUENCE</scope>
    <source>
        <strain evidence="8">KIBI-1</strain>
    </source>
</reference>
<dbReference type="GO" id="GO:0016020">
    <property type="term" value="C:membrane"/>
    <property type="evidence" value="ECO:0007669"/>
    <property type="project" value="UniProtKB-SubCell"/>
</dbReference>
<protein>
    <submittedName>
        <fullName evidence="8">Membrane-bound serine protease</fullName>
    </submittedName>
</protein>
<evidence type="ECO:0000313" key="8">
    <source>
        <dbReference type="EMBL" id="GAP19531.1"/>
    </source>
</evidence>
<keyword evidence="3 5" id="KW-1133">Transmembrane helix</keyword>
<keyword evidence="8" id="KW-0645">Protease</keyword>
<feature type="transmembrane region" description="Helical" evidence="5">
    <location>
        <begin position="35"/>
        <end position="68"/>
    </location>
</feature>
<evidence type="ECO:0000259" key="6">
    <source>
        <dbReference type="Pfam" id="PF01957"/>
    </source>
</evidence>
<dbReference type="PANTHER" id="PTHR33507">
    <property type="entry name" value="INNER MEMBRANE PROTEIN YBBJ"/>
    <property type="match status" value="1"/>
</dbReference>
<dbReference type="GO" id="GO:0008233">
    <property type="term" value="F:peptidase activity"/>
    <property type="evidence" value="ECO:0007669"/>
    <property type="project" value="UniProtKB-KW"/>
</dbReference>
<evidence type="ECO:0000256" key="5">
    <source>
        <dbReference type="SAM" id="Phobius"/>
    </source>
</evidence>
<dbReference type="InterPro" id="IPR012340">
    <property type="entry name" value="NA-bd_OB-fold"/>
</dbReference>
<keyword evidence="4 5" id="KW-0472">Membrane</keyword>
<proteinExistence type="predicted"/>
<feature type="transmembrane region" description="Helical" evidence="5">
    <location>
        <begin position="105"/>
        <end position="126"/>
    </location>
</feature>
<feature type="domain" description="NfeD integral membrane" evidence="7">
    <location>
        <begin position="8"/>
        <end position="123"/>
    </location>
</feature>
<dbReference type="GO" id="GO:0006508">
    <property type="term" value="P:proteolysis"/>
    <property type="evidence" value="ECO:0007669"/>
    <property type="project" value="UniProtKB-KW"/>
</dbReference>
<accession>A0A0M8JQ18</accession>
<dbReference type="EMBL" id="DF967975">
    <property type="protein sequence ID" value="GAP19531.1"/>
    <property type="molecule type" value="Genomic_DNA"/>
</dbReference>
<name>A0A0M8JQ18_9CHLR</name>
<evidence type="ECO:0000256" key="3">
    <source>
        <dbReference type="ARBA" id="ARBA00022989"/>
    </source>
</evidence>
<evidence type="ECO:0000256" key="2">
    <source>
        <dbReference type="ARBA" id="ARBA00022692"/>
    </source>
</evidence>
<evidence type="ECO:0000259" key="7">
    <source>
        <dbReference type="Pfam" id="PF24961"/>
    </source>
</evidence>
<keyword evidence="8" id="KW-0378">Hydrolase</keyword>
<feature type="transmembrane region" description="Helical" evidence="5">
    <location>
        <begin position="9"/>
        <end position="29"/>
    </location>
</feature>
<dbReference type="SUPFAM" id="SSF141322">
    <property type="entry name" value="NfeD domain-like"/>
    <property type="match status" value="1"/>
</dbReference>
<feature type="domain" description="NfeD-like C-terminal" evidence="6">
    <location>
        <begin position="142"/>
        <end position="196"/>
    </location>
</feature>
<feature type="transmembrane region" description="Helical" evidence="5">
    <location>
        <begin position="80"/>
        <end position="99"/>
    </location>
</feature>
<gene>
    <name evidence="8" type="ORF">LSAC_03436</name>
</gene>
<evidence type="ECO:0000256" key="4">
    <source>
        <dbReference type="ARBA" id="ARBA00023136"/>
    </source>
</evidence>
<dbReference type="Pfam" id="PF24961">
    <property type="entry name" value="NfeD_membrane"/>
    <property type="match status" value="1"/>
</dbReference>
<dbReference type="Gene3D" id="2.40.50.140">
    <property type="entry name" value="Nucleic acid-binding proteins"/>
    <property type="match status" value="1"/>
</dbReference>
<evidence type="ECO:0000256" key="1">
    <source>
        <dbReference type="ARBA" id="ARBA00004141"/>
    </source>
</evidence>
<dbReference type="InterPro" id="IPR056739">
    <property type="entry name" value="NfeD_membrane"/>
</dbReference>